<proteinExistence type="evidence at transcript level"/>
<organism evidence="2">
    <name type="scientific">Zea mays</name>
    <name type="common">Maize</name>
    <dbReference type="NCBI Taxonomy" id="4577"/>
    <lineage>
        <taxon>Eukaryota</taxon>
        <taxon>Viridiplantae</taxon>
        <taxon>Streptophyta</taxon>
        <taxon>Embryophyta</taxon>
        <taxon>Tracheophyta</taxon>
        <taxon>Spermatophyta</taxon>
        <taxon>Magnoliopsida</taxon>
        <taxon>Liliopsida</taxon>
        <taxon>Poales</taxon>
        <taxon>Poaceae</taxon>
        <taxon>PACMAD clade</taxon>
        <taxon>Panicoideae</taxon>
        <taxon>Andropogonodae</taxon>
        <taxon>Andropogoneae</taxon>
        <taxon>Tripsacinae</taxon>
        <taxon>Zea</taxon>
    </lineage>
</organism>
<accession>C4J328</accession>
<reference evidence="2" key="1">
    <citation type="journal article" date="2009" name="PLoS Genet.">
        <title>Sequencing, mapping, and analysis of 27,455 maize full-length cDNAs.</title>
        <authorList>
            <person name="Soderlund C."/>
            <person name="Descour A."/>
            <person name="Kudrna D."/>
            <person name="Bomhoff M."/>
            <person name="Boyd L."/>
            <person name="Currie J."/>
            <person name="Angelova A."/>
            <person name="Collura K."/>
            <person name="Wissotski M."/>
            <person name="Ashley E."/>
            <person name="Morrow D."/>
            <person name="Fernandes J."/>
            <person name="Walbot V."/>
            <person name="Yu Y."/>
        </authorList>
    </citation>
    <scope>NUCLEOTIDE SEQUENCE</scope>
    <source>
        <strain evidence="2">B73</strain>
    </source>
</reference>
<feature type="region of interest" description="Disordered" evidence="1">
    <location>
        <begin position="62"/>
        <end position="84"/>
    </location>
</feature>
<protein>
    <submittedName>
        <fullName evidence="2">Uncharacterized protein</fullName>
    </submittedName>
</protein>
<reference evidence="2" key="2">
    <citation type="submission" date="2012-06" db="EMBL/GenBank/DDBJ databases">
        <authorList>
            <person name="Yu Y."/>
            <person name="Currie J."/>
            <person name="Lomeli R."/>
            <person name="Angelova A."/>
            <person name="Collura K."/>
            <person name="Wissotski M."/>
            <person name="Campos D."/>
            <person name="Kudrna D."/>
            <person name="Golser W."/>
            <person name="Ashely E."/>
            <person name="Descour A."/>
            <person name="Fernandes J."/>
            <person name="Soderlund C."/>
            <person name="Walbot V."/>
        </authorList>
    </citation>
    <scope>NUCLEOTIDE SEQUENCE</scope>
    <source>
        <strain evidence="2">B73</strain>
    </source>
</reference>
<name>C4J328_MAIZE</name>
<dbReference type="AlphaFoldDB" id="C4J328"/>
<evidence type="ECO:0000256" key="1">
    <source>
        <dbReference type="SAM" id="MobiDB-lite"/>
    </source>
</evidence>
<feature type="compositionally biased region" description="Pro residues" evidence="1">
    <location>
        <begin position="67"/>
        <end position="77"/>
    </location>
</feature>
<evidence type="ECO:0000313" key="2">
    <source>
        <dbReference type="EMBL" id="ACR35578.1"/>
    </source>
</evidence>
<sequence length="146" mass="14963">MGTLSTMPRMLALMARQRQTAASRSASPCSNGQHCSSSGTPMFSLSRFSTFAHTSSFSASIGQLPAEPLPPPPPPPSDGGGCGVVGVGVIGGDGQLVLPPSAAAERRKVVARMRSASLAAISRSVALLYCVFRFSTCRALLGQAPS</sequence>
<dbReference type="EMBL" id="BT085225">
    <property type="protein sequence ID" value="ACR35578.1"/>
    <property type="molecule type" value="mRNA"/>
</dbReference>